<comment type="catalytic activity">
    <reaction evidence="8 9">
        <text>D-gluconate + ATP = 6-phospho-D-gluconate + ADP + H(+)</text>
        <dbReference type="Rhea" id="RHEA:19433"/>
        <dbReference type="ChEBI" id="CHEBI:15378"/>
        <dbReference type="ChEBI" id="CHEBI:18391"/>
        <dbReference type="ChEBI" id="CHEBI:30616"/>
        <dbReference type="ChEBI" id="CHEBI:58759"/>
        <dbReference type="ChEBI" id="CHEBI:456216"/>
        <dbReference type="EC" id="2.7.1.12"/>
    </reaction>
</comment>
<dbReference type="InterPro" id="IPR006001">
    <property type="entry name" value="Therm_gnt_kin"/>
</dbReference>
<keyword evidence="10" id="KW-0812">Transmembrane</keyword>
<dbReference type="AlphaFoldDB" id="A0A830HTX6"/>
<dbReference type="GO" id="GO:0005524">
    <property type="term" value="F:ATP binding"/>
    <property type="evidence" value="ECO:0007669"/>
    <property type="project" value="UniProtKB-KW"/>
</dbReference>
<evidence type="ECO:0000256" key="5">
    <source>
        <dbReference type="ARBA" id="ARBA00022741"/>
    </source>
</evidence>
<dbReference type="NCBIfam" id="TIGR01313">
    <property type="entry name" value="therm_gnt_kin"/>
    <property type="match status" value="1"/>
</dbReference>
<dbReference type="SUPFAM" id="SSF52540">
    <property type="entry name" value="P-loop containing nucleoside triphosphate hydrolases"/>
    <property type="match status" value="1"/>
</dbReference>
<dbReference type="Proteomes" id="UP000660262">
    <property type="component" value="Unassembled WGS sequence"/>
</dbReference>
<evidence type="ECO:0000256" key="10">
    <source>
        <dbReference type="SAM" id="Phobius"/>
    </source>
</evidence>
<evidence type="ECO:0000256" key="2">
    <source>
        <dbReference type="ARBA" id="ARBA00008420"/>
    </source>
</evidence>
<sequence length="244" mass="25924">MSACKNKKCTSLVGVEKGRLAVLCSVVPNLAATLLLALARRRLSKRKEGPPPLLLAVFGPAGCGKSSVAAALAKRLGLPMIEADDHHDDAARKKMADGFALNDDDRAPWLIRVRDAVASASAKAGGAVLACSALKSKYRRVLASSELTSDMAFVYLKTSADTLRARVEERQKVTGHFFPPQLVTSQLETLEIDDNVAAYNTERGAGGAKALVEHIVADVLALQSASSWSAPAFYAKVNHAVRMA</sequence>
<keyword evidence="5 9" id="KW-0547">Nucleotide-binding</keyword>
<dbReference type="EMBL" id="BNJQ01000020">
    <property type="protein sequence ID" value="GHP08379.1"/>
    <property type="molecule type" value="Genomic_DNA"/>
</dbReference>
<dbReference type="OrthoDB" id="275177at2759"/>
<evidence type="ECO:0000313" key="12">
    <source>
        <dbReference type="Proteomes" id="UP000660262"/>
    </source>
</evidence>
<comment type="pathway">
    <text evidence="1 9">Carbohydrate acid metabolism; D-gluconate degradation.</text>
</comment>
<evidence type="ECO:0000256" key="3">
    <source>
        <dbReference type="ARBA" id="ARBA00012054"/>
    </source>
</evidence>
<evidence type="ECO:0000256" key="7">
    <source>
        <dbReference type="ARBA" id="ARBA00022840"/>
    </source>
</evidence>
<evidence type="ECO:0000313" key="11">
    <source>
        <dbReference type="EMBL" id="GHP08379.1"/>
    </source>
</evidence>
<reference evidence="11" key="1">
    <citation type="submission" date="2020-10" db="EMBL/GenBank/DDBJ databases">
        <title>Unveiling of a novel bifunctional photoreceptor, Dualchrome1, isolated from a cosmopolitan green alga.</title>
        <authorList>
            <person name="Suzuki S."/>
            <person name="Kawachi M."/>
        </authorList>
    </citation>
    <scope>NUCLEOTIDE SEQUENCE</scope>
    <source>
        <strain evidence="11">NIES 2893</strain>
    </source>
</reference>
<keyword evidence="10" id="KW-0472">Membrane</keyword>
<dbReference type="GO" id="GO:0005975">
    <property type="term" value="P:carbohydrate metabolic process"/>
    <property type="evidence" value="ECO:0007669"/>
    <property type="project" value="InterPro"/>
</dbReference>
<dbReference type="InterPro" id="IPR027417">
    <property type="entry name" value="P-loop_NTPase"/>
</dbReference>
<accession>A0A830HTX6</accession>
<dbReference type="Gene3D" id="3.40.50.300">
    <property type="entry name" value="P-loop containing nucleotide triphosphate hydrolases"/>
    <property type="match status" value="1"/>
</dbReference>
<evidence type="ECO:0000256" key="1">
    <source>
        <dbReference type="ARBA" id="ARBA00004875"/>
    </source>
</evidence>
<dbReference type="CDD" id="cd02021">
    <property type="entry name" value="GntK"/>
    <property type="match status" value="1"/>
</dbReference>
<keyword evidence="12" id="KW-1185">Reference proteome</keyword>
<name>A0A830HTX6_9CHLO</name>
<proteinExistence type="inferred from homology"/>
<dbReference type="GO" id="GO:0046316">
    <property type="term" value="F:gluconokinase activity"/>
    <property type="evidence" value="ECO:0007669"/>
    <property type="project" value="UniProtKB-EC"/>
</dbReference>
<evidence type="ECO:0000256" key="8">
    <source>
        <dbReference type="ARBA" id="ARBA00048090"/>
    </source>
</evidence>
<evidence type="ECO:0000256" key="6">
    <source>
        <dbReference type="ARBA" id="ARBA00022777"/>
    </source>
</evidence>
<organism evidence="11 12">
    <name type="scientific">Pycnococcus provasolii</name>
    <dbReference type="NCBI Taxonomy" id="41880"/>
    <lineage>
        <taxon>Eukaryota</taxon>
        <taxon>Viridiplantae</taxon>
        <taxon>Chlorophyta</taxon>
        <taxon>Pseudoscourfieldiophyceae</taxon>
        <taxon>Pseudoscourfieldiales</taxon>
        <taxon>Pycnococcaceae</taxon>
        <taxon>Pycnococcus</taxon>
    </lineage>
</organism>
<protein>
    <recommendedName>
        <fullName evidence="3 9">Gluconokinase</fullName>
        <ecNumber evidence="3 9">2.7.1.12</ecNumber>
    </recommendedName>
</protein>
<gene>
    <name evidence="11" type="ORF">PPROV_000711800</name>
</gene>
<dbReference type="GO" id="GO:0005737">
    <property type="term" value="C:cytoplasm"/>
    <property type="evidence" value="ECO:0007669"/>
    <property type="project" value="TreeGrafter"/>
</dbReference>
<dbReference type="PANTHER" id="PTHR43442:SF3">
    <property type="entry name" value="GLUCONOKINASE-RELATED"/>
    <property type="match status" value="1"/>
</dbReference>
<dbReference type="UniPathway" id="UPA00792"/>
<keyword evidence="10" id="KW-1133">Transmembrane helix</keyword>
<evidence type="ECO:0000256" key="4">
    <source>
        <dbReference type="ARBA" id="ARBA00022679"/>
    </source>
</evidence>
<keyword evidence="4 9" id="KW-0808">Transferase</keyword>
<comment type="caution">
    <text evidence="11">The sequence shown here is derived from an EMBL/GenBank/DDBJ whole genome shotgun (WGS) entry which is preliminary data.</text>
</comment>
<dbReference type="InterPro" id="IPR031322">
    <property type="entry name" value="Shikimate/glucono_kinase"/>
</dbReference>
<comment type="similarity">
    <text evidence="2 9">Belongs to the gluconokinase GntK/GntV family.</text>
</comment>
<dbReference type="PANTHER" id="PTHR43442">
    <property type="entry name" value="GLUCONOKINASE-RELATED"/>
    <property type="match status" value="1"/>
</dbReference>
<keyword evidence="7 9" id="KW-0067">ATP-binding</keyword>
<dbReference type="EC" id="2.7.1.12" evidence="3 9"/>
<keyword evidence="6 9" id="KW-0418">Kinase</keyword>
<feature type="transmembrane region" description="Helical" evidence="10">
    <location>
        <begin position="20"/>
        <end position="39"/>
    </location>
</feature>
<dbReference type="Pfam" id="PF01202">
    <property type="entry name" value="SKI"/>
    <property type="match status" value="1"/>
</dbReference>
<evidence type="ECO:0000256" key="9">
    <source>
        <dbReference type="RuleBase" id="RU363066"/>
    </source>
</evidence>